<comment type="caution">
    <text evidence="1">The sequence shown here is derived from an EMBL/GenBank/DDBJ whole genome shotgun (WGS) entry which is preliminary data.</text>
</comment>
<dbReference type="Proteomes" id="UP000634136">
    <property type="component" value="Unassembled WGS sequence"/>
</dbReference>
<evidence type="ECO:0000313" key="1">
    <source>
        <dbReference type="EMBL" id="KAF7802076.1"/>
    </source>
</evidence>
<sequence length="53" mass="5844">MASTRQRLSGDGAHTPNCGLANYELLEGHFKFAGTSFYGQPPFLIFIINDLLL</sequence>
<organism evidence="1 2">
    <name type="scientific">Senna tora</name>
    <dbReference type="NCBI Taxonomy" id="362788"/>
    <lineage>
        <taxon>Eukaryota</taxon>
        <taxon>Viridiplantae</taxon>
        <taxon>Streptophyta</taxon>
        <taxon>Embryophyta</taxon>
        <taxon>Tracheophyta</taxon>
        <taxon>Spermatophyta</taxon>
        <taxon>Magnoliopsida</taxon>
        <taxon>eudicotyledons</taxon>
        <taxon>Gunneridae</taxon>
        <taxon>Pentapetalae</taxon>
        <taxon>rosids</taxon>
        <taxon>fabids</taxon>
        <taxon>Fabales</taxon>
        <taxon>Fabaceae</taxon>
        <taxon>Caesalpinioideae</taxon>
        <taxon>Cassia clade</taxon>
        <taxon>Senna</taxon>
    </lineage>
</organism>
<dbReference type="AlphaFoldDB" id="A0A834SFB2"/>
<dbReference type="EMBL" id="JAAIUW010000013">
    <property type="protein sequence ID" value="KAF7802076.1"/>
    <property type="molecule type" value="Genomic_DNA"/>
</dbReference>
<proteinExistence type="predicted"/>
<evidence type="ECO:0000313" key="2">
    <source>
        <dbReference type="Proteomes" id="UP000634136"/>
    </source>
</evidence>
<protein>
    <submittedName>
        <fullName evidence="1">Uncharacterized protein</fullName>
    </submittedName>
</protein>
<accession>A0A834SFB2</accession>
<gene>
    <name evidence="1" type="ORF">G2W53_041187</name>
</gene>
<keyword evidence="2" id="KW-1185">Reference proteome</keyword>
<name>A0A834SFB2_9FABA</name>
<reference evidence="1" key="1">
    <citation type="submission" date="2020-09" db="EMBL/GenBank/DDBJ databases">
        <title>Genome-Enabled Discovery of Anthraquinone Biosynthesis in Senna tora.</title>
        <authorList>
            <person name="Kang S.-H."/>
            <person name="Pandey R.P."/>
            <person name="Lee C.-M."/>
            <person name="Sim J.-S."/>
            <person name="Jeong J.-T."/>
            <person name="Choi B.-S."/>
            <person name="Jung M."/>
            <person name="Ginzburg D."/>
            <person name="Zhao K."/>
            <person name="Won S.Y."/>
            <person name="Oh T.-J."/>
            <person name="Yu Y."/>
            <person name="Kim N.-H."/>
            <person name="Lee O.R."/>
            <person name="Lee T.-H."/>
            <person name="Bashyal P."/>
            <person name="Kim T.-S."/>
            <person name="Lee W.-H."/>
            <person name="Kawkins C."/>
            <person name="Kim C.-K."/>
            <person name="Kim J.S."/>
            <person name="Ahn B.O."/>
            <person name="Rhee S.Y."/>
            <person name="Sohng J.K."/>
        </authorList>
    </citation>
    <scope>NUCLEOTIDE SEQUENCE</scope>
    <source>
        <tissue evidence="1">Leaf</tissue>
    </source>
</reference>